<evidence type="ECO:0000256" key="1">
    <source>
        <dbReference type="ARBA" id="ARBA00022636"/>
    </source>
</evidence>
<evidence type="ECO:0000256" key="2">
    <source>
        <dbReference type="ARBA" id="ARBA00022741"/>
    </source>
</evidence>
<sequence length="270" mass="30355">MARARKNMHTGKPMDMNQSNGQTEAPGQPHASLDESANDFGRRNPLEIGVQLRNLVNRGDFLTAQYASGQLVTRLLDVDVRGRTFTFDWGALAEQNQGLLAAPRCQFHAQPDGVRVEFATATPRETRYEGLPAFEADFPEVLFYVQRREYFRVDAPILDPYMCTGRLPEGDTFRFEVHDLSLGGVGMRTTDERVAELPMGTRLVDCELVLGALGRLSLDLQLVSHRSTALPNGTQRYQLGFRFLTLPGSAENTLQRLITQLEMKRRSLVR</sequence>
<evidence type="ECO:0000259" key="7">
    <source>
        <dbReference type="Pfam" id="PF07317"/>
    </source>
</evidence>
<evidence type="ECO:0000256" key="5">
    <source>
        <dbReference type="SAM" id="MobiDB-lite"/>
    </source>
</evidence>
<dbReference type="GO" id="GO:0071945">
    <property type="term" value="P:regulation of bacterial-type flagellum-dependent cell motility by regulation of motor speed"/>
    <property type="evidence" value="ECO:0007669"/>
    <property type="project" value="UniProtKB-UniRule"/>
</dbReference>
<dbReference type="InterPro" id="IPR012349">
    <property type="entry name" value="Split_barrel_FMN-bd"/>
</dbReference>
<organism evidence="8 9">
    <name type="scientific">Paraburkholderia bryophila</name>
    <dbReference type="NCBI Taxonomy" id="420952"/>
    <lineage>
        <taxon>Bacteria</taxon>
        <taxon>Pseudomonadati</taxon>
        <taxon>Pseudomonadota</taxon>
        <taxon>Betaproteobacteria</taxon>
        <taxon>Burkholderiales</taxon>
        <taxon>Burkholderiaceae</taxon>
        <taxon>Paraburkholderia</taxon>
    </lineage>
</organism>
<name>A0A7Y9WCC9_9BURK</name>
<dbReference type="EMBL" id="JACCAU010000001">
    <property type="protein sequence ID" value="NYH17638.1"/>
    <property type="molecule type" value="Genomic_DNA"/>
</dbReference>
<gene>
    <name evidence="4" type="primary">ycgR</name>
    <name evidence="8" type="ORF">GGD41_004866</name>
</gene>
<dbReference type="Proteomes" id="UP000572540">
    <property type="component" value="Unassembled WGS sequence"/>
</dbReference>
<dbReference type="InterPro" id="IPR009875">
    <property type="entry name" value="PilZ_domain"/>
</dbReference>
<dbReference type="Gene3D" id="2.30.110.10">
    <property type="entry name" value="Electron Transport, Fmn-binding Protein, Chain A"/>
    <property type="match status" value="1"/>
</dbReference>
<evidence type="ECO:0000256" key="3">
    <source>
        <dbReference type="ARBA" id="ARBA00023143"/>
    </source>
</evidence>
<dbReference type="InterPro" id="IPR023787">
    <property type="entry name" value="T3SS_YcgR"/>
</dbReference>
<comment type="function">
    <text evidence="4">Acts as a flagellar brake, regulating swimming and swarming in a bis-(3'-5') cyclic diguanylic acid (c-di-GMP)-dependent manner. Binds 1 c-di-GMP dimer per subunit. Increasing levels of c-di-GMP lead to decreased motility.</text>
</comment>
<evidence type="ECO:0000313" key="9">
    <source>
        <dbReference type="Proteomes" id="UP000572540"/>
    </source>
</evidence>
<evidence type="ECO:0000256" key="4">
    <source>
        <dbReference type="HAMAP-Rule" id="MF_01457"/>
    </source>
</evidence>
<evidence type="ECO:0000313" key="8">
    <source>
        <dbReference type="EMBL" id="NYH17638.1"/>
    </source>
</evidence>
<dbReference type="Gene3D" id="2.40.10.220">
    <property type="entry name" value="predicted glycosyltransferase like domains"/>
    <property type="match status" value="1"/>
</dbReference>
<feature type="region of interest" description="Disordered" evidence="5">
    <location>
        <begin position="1"/>
        <end position="40"/>
    </location>
</feature>
<feature type="domain" description="Type III secretion system flagellar brake protein YcgR PilZN" evidence="7">
    <location>
        <begin position="41"/>
        <end position="143"/>
    </location>
</feature>
<dbReference type="Pfam" id="PF07317">
    <property type="entry name" value="PilZN"/>
    <property type="match status" value="1"/>
</dbReference>
<dbReference type="GO" id="GO:0035438">
    <property type="term" value="F:cyclic-di-GMP binding"/>
    <property type="evidence" value="ECO:0007669"/>
    <property type="project" value="UniProtKB-UniRule"/>
</dbReference>
<keyword evidence="8" id="KW-0966">Cell projection</keyword>
<dbReference type="GO" id="GO:0071973">
    <property type="term" value="P:bacterial-type flagellum-dependent cell motility"/>
    <property type="evidence" value="ECO:0007669"/>
    <property type="project" value="UniProtKB-UniRule"/>
</dbReference>
<comment type="caution">
    <text evidence="8">The sequence shown here is derived from an EMBL/GenBank/DDBJ whole genome shotgun (WGS) entry which is preliminary data.</text>
</comment>
<keyword evidence="1 4" id="KW-0973">c-di-GMP</keyword>
<keyword evidence="8" id="KW-0969">Cilium</keyword>
<protein>
    <recommendedName>
        <fullName evidence="4">Flagellar brake protein YcgR</fullName>
    </recommendedName>
    <alternativeName>
        <fullName evidence="4">Cyclic di-GMP binding protein YcgR</fullName>
    </alternativeName>
</protein>
<keyword evidence="3 4" id="KW-0975">Bacterial flagellum</keyword>
<evidence type="ECO:0000259" key="6">
    <source>
        <dbReference type="Pfam" id="PF07238"/>
    </source>
</evidence>
<comment type="similarity">
    <text evidence="4">Belongs to the YcgR family.</text>
</comment>
<feature type="compositionally biased region" description="Polar residues" evidence="5">
    <location>
        <begin position="16"/>
        <end position="25"/>
    </location>
</feature>
<dbReference type="HAMAP" id="MF_01457">
    <property type="entry name" value="YcgR"/>
    <property type="match status" value="1"/>
</dbReference>
<feature type="domain" description="PilZ" evidence="6">
    <location>
        <begin position="146"/>
        <end position="259"/>
    </location>
</feature>
<dbReference type="GO" id="GO:0009425">
    <property type="term" value="C:bacterial-type flagellum basal body"/>
    <property type="evidence" value="ECO:0007669"/>
    <property type="project" value="UniProtKB-SubCell"/>
</dbReference>
<comment type="subunit">
    <text evidence="4">Monomer. Interacts with the flagellar basal bodies.</text>
</comment>
<keyword evidence="8" id="KW-0282">Flagellum</keyword>
<dbReference type="Pfam" id="PF07238">
    <property type="entry name" value="PilZ"/>
    <property type="match status" value="1"/>
</dbReference>
<dbReference type="InterPro" id="IPR009926">
    <property type="entry name" value="T3SS_YcgR_PilZN"/>
</dbReference>
<keyword evidence="2 4" id="KW-0547">Nucleotide-binding</keyword>
<reference evidence="8 9" key="1">
    <citation type="submission" date="2020-07" db="EMBL/GenBank/DDBJ databases">
        <title>Exploring microbial biodiversity for novel pathways involved in the catabolism of aromatic compounds derived from lignin.</title>
        <authorList>
            <person name="Elkins J."/>
        </authorList>
    </citation>
    <scope>NUCLEOTIDE SEQUENCE [LARGE SCALE GENOMIC DNA]</scope>
    <source>
        <strain evidence="8 9">H2C3B</strain>
    </source>
</reference>
<accession>A0A7Y9WCC9</accession>
<comment type="subcellular location">
    <subcellularLocation>
        <location evidence="4">Bacterial flagellum basal body</location>
    </subcellularLocation>
</comment>
<dbReference type="AlphaFoldDB" id="A0A7Y9WCC9"/>
<proteinExistence type="inferred from homology"/>